<dbReference type="SUPFAM" id="SSF53335">
    <property type="entry name" value="S-adenosyl-L-methionine-dependent methyltransferases"/>
    <property type="match status" value="1"/>
</dbReference>
<dbReference type="AlphaFoldDB" id="A0AAV5AJS8"/>
<evidence type="ECO:0000313" key="2">
    <source>
        <dbReference type="EMBL" id="GJJ12943.1"/>
    </source>
</evidence>
<dbReference type="Proteomes" id="UP001050691">
    <property type="component" value="Unassembled WGS sequence"/>
</dbReference>
<dbReference type="CDD" id="cd02440">
    <property type="entry name" value="AdoMet_MTases"/>
    <property type="match status" value="1"/>
</dbReference>
<evidence type="ECO:0000313" key="3">
    <source>
        <dbReference type="Proteomes" id="UP001050691"/>
    </source>
</evidence>
<gene>
    <name evidence="2" type="ORF">Clacol_007190</name>
</gene>
<dbReference type="Gene3D" id="3.40.50.150">
    <property type="entry name" value="Vaccinia Virus protein VP39"/>
    <property type="match status" value="1"/>
</dbReference>
<dbReference type="EMBL" id="BPWL01000008">
    <property type="protein sequence ID" value="GJJ12943.1"/>
    <property type="molecule type" value="Genomic_DNA"/>
</dbReference>
<organism evidence="2 3">
    <name type="scientific">Clathrus columnatus</name>
    <dbReference type="NCBI Taxonomy" id="1419009"/>
    <lineage>
        <taxon>Eukaryota</taxon>
        <taxon>Fungi</taxon>
        <taxon>Dikarya</taxon>
        <taxon>Basidiomycota</taxon>
        <taxon>Agaricomycotina</taxon>
        <taxon>Agaricomycetes</taxon>
        <taxon>Phallomycetidae</taxon>
        <taxon>Phallales</taxon>
        <taxon>Clathraceae</taxon>
        <taxon>Clathrus</taxon>
    </lineage>
</organism>
<reference evidence="2" key="1">
    <citation type="submission" date="2021-10" db="EMBL/GenBank/DDBJ databases">
        <title>De novo Genome Assembly of Clathrus columnatus (Basidiomycota, Fungi) Using Illumina and Nanopore Sequence Data.</title>
        <authorList>
            <person name="Ogiso-Tanaka E."/>
            <person name="Itagaki H."/>
            <person name="Hosoya T."/>
            <person name="Hosaka K."/>
        </authorList>
    </citation>
    <scope>NUCLEOTIDE SEQUENCE</scope>
    <source>
        <strain evidence="2">MO-923</strain>
    </source>
</reference>
<sequence>MSTTYLHGHHESVLRSHTWRTVANSAAYLLGYLKSDMYILDIGCGPGTITSDFAALVPDGRVLGLDYSSDVLEHARSNASQRGLKNIEFMVGDVHSLDFPDNTFDVVHAHQVLQHLRNPLKAFSEMRRVTKPGGYVAIREGEVSTFTWYPESKDLDEWLDVYLRSAHHIGATPKAGRQLIAWARKVGFEHNDIAATASTWCFNTLQDRIWRGEMYADRVLASAFATLAIDAKIATREDLIRYSKAWRTWMADEDGWLSMIHSEVVCRV</sequence>
<feature type="domain" description="Methyltransferase" evidence="1">
    <location>
        <begin position="34"/>
        <end position="142"/>
    </location>
</feature>
<dbReference type="Pfam" id="PF13847">
    <property type="entry name" value="Methyltransf_31"/>
    <property type="match status" value="1"/>
</dbReference>
<dbReference type="PANTHER" id="PTHR43591:SF24">
    <property type="entry name" value="2-METHOXY-6-POLYPRENYL-1,4-BENZOQUINOL METHYLASE, MITOCHONDRIAL"/>
    <property type="match status" value="1"/>
</dbReference>
<dbReference type="InterPro" id="IPR029063">
    <property type="entry name" value="SAM-dependent_MTases_sf"/>
</dbReference>
<name>A0AAV5AJS8_9AGAM</name>
<dbReference type="InterPro" id="IPR025714">
    <property type="entry name" value="Methyltranfer_dom"/>
</dbReference>
<accession>A0AAV5AJS8</accession>
<protein>
    <recommendedName>
        <fullName evidence="1">Methyltransferase domain-containing protein</fullName>
    </recommendedName>
</protein>
<proteinExistence type="predicted"/>
<comment type="caution">
    <text evidence="2">The sequence shown here is derived from an EMBL/GenBank/DDBJ whole genome shotgun (WGS) entry which is preliminary data.</text>
</comment>
<dbReference type="GO" id="GO:0008168">
    <property type="term" value="F:methyltransferase activity"/>
    <property type="evidence" value="ECO:0007669"/>
    <property type="project" value="TreeGrafter"/>
</dbReference>
<keyword evidence="3" id="KW-1185">Reference proteome</keyword>
<evidence type="ECO:0000259" key="1">
    <source>
        <dbReference type="Pfam" id="PF13847"/>
    </source>
</evidence>
<dbReference type="PANTHER" id="PTHR43591">
    <property type="entry name" value="METHYLTRANSFERASE"/>
    <property type="match status" value="1"/>
</dbReference>